<dbReference type="PANTHER" id="PTHR46696">
    <property type="entry name" value="P450, PUTATIVE (EUROFUNG)-RELATED"/>
    <property type="match status" value="1"/>
</dbReference>
<dbReference type="PANTHER" id="PTHR46696:SF6">
    <property type="entry name" value="P450, PUTATIVE (EUROFUNG)-RELATED"/>
    <property type="match status" value="1"/>
</dbReference>
<accession>A0A3E0I127</accession>
<dbReference type="InterPro" id="IPR036396">
    <property type="entry name" value="Cyt_P450_sf"/>
</dbReference>
<protein>
    <submittedName>
        <fullName evidence="2">Cytochrome P450</fullName>
    </submittedName>
</protein>
<dbReference type="AlphaFoldDB" id="A0A3E0I127"/>
<evidence type="ECO:0000313" key="2">
    <source>
        <dbReference type="EMBL" id="REH51905.1"/>
    </source>
</evidence>
<dbReference type="Gene3D" id="1.10.630.10">
    <property type="entry name" value="Cytochrome P450"/>
    <property type="match status" value="2"/>
</dbReference>
<name>A0A3E0I127_9PSEU</name>
<proteinExistence type="inferred from homology"/>
<dbReference type="EMBL" id="QUNO01000003">
    <property type="protein sequence ID" value="REH51905.1"/>
    <property type="molecule type" value="Genomic_DNA"/>
</dbReference>
<evidence type="ECO:0000256" key="1">
    <source>
        <dbReference type="ARBA" id="ARBA00010617"/>
    </source>
</evidence>
<sequence>MCERPTPGRVVPVSTPHDGKVWLVTGYQDVRAGLSDPRLSRDTRPAGHLIDGGDLDGQALRELPMELADSLLSNESADRLRRRAAAVFTAERVEALRPRVTELAAGLLAPLRRQRSVDLVAEVARPLPALLLCGLLGLPVEDKLRSWPEILLAVHGRAGISLPAYVKSVADSDLVAALAADATADEVLNLVSMLVIGGVDVAGGQLANAMSALLENSGQVALARREPAMVPDLVADLVGGSDPLHVGAFRYTTAAVRLGGTVIPAGEVVMLAGTDCPSERREAGTVGHGMQYRIGTLLGRLIAETVLELLLVDFPEVRLAVPVEQVEWHFTRLARAVESLPVVVGSI</sequence>
<gene>
    <name evidence="2" type="ORF">BCF44_103354</name>
</gene>
<evidence type="ECO:0000313" key="3">
    <source>
        <dbReference type="Proteomes" id="UP000256269"/>
    </source>
</evidence>
<keyword evidence="3" id="KW-1185">Reference proteome</keyword>
<comment type="similarity">
    <text evidence="1">Belongs to the cytochrome P450 family.</text>
</comment>
<reference evidence="2 3" key="1">
    <citation type="submission" date="2018-08" db="EMBL/GenBank/DDBJ databases">
        <title>Genomic Encyclopedia of Archaeal and Bacterial Type Strains, Phase II (KMG-II): from individual species to whole genera.</title>
        <authorList>
            <person name="Goeker M."/>
        </authorList>
    </citation>
    <scope>NUCLEOTIDE SEQUENCE [LARGE SCALE GENOMIC DNA]</scope>
    <source>
        <strain evidence="2 3">DSM 45791</strain>
    </source>
</reference>
<dbReference type="GO" id="GO:0020037">
    <property type="term" value="F:heme binding"/>
    <property type="evidence" value="ECO:0007669"/>
    <property type="project" value="InterPro"/>
</dbReference>
<comment type="caution">
    <text evidence="2">The sequence shown here is derived from an EMBL/GenBank/DDBJ whole genome shotgun (WGS) entry which is preliminary data.</text>
</comment>
<dbReference type="SUPFAM" id="SSF48264">
    <property type="entry name" value="Cytochrome P450"/>
    <property type="match status" value="1"/>
</dbReference>
<dbReference type="GO" id="GO:0005506">
    <property type="term" value="F:iron ion binding"/>
    <property type="evidence" value="ECO:0007669"/>
    <property type="project" value="InterPro"/>
</dbReference>
<dbReference type="Proteomes" id="UP000256269">
    <property type="component" value="Unassembled WGS sequence"/>
</dbReference>
<dbReference type="GO" id="GO:0004497">
    <property type="term" value="F:monooxygenase activity"/>
    <property type="evidence" value="ECO:0007669"/>
    <property type="project" value="InterPro"/>
</dbReference>
<organism evidence="2 3">
    <name type="scientific">Kutzneria buriramensis</name>
    <dbReference type="NCBI Taxonomy" id="1045776"/>
    <lineage>
        <taxon>Bacteria</taxon>
        <taxon>Bacillati</taxon>
        <taxon>Actinomycetota</taxon>
        <taxon>Actinomycetes</taxon>
        <taxon>Pseudonocardiales</taxon>
        <taxon>Pseudonocardiaceae</taxon>
        <taxon>Kutzneria</taxon>
    </lineage>
</organism>
<dbReference type="GO" id="GO:0016705">
    <property type="term" value="F:oxidoreductase activity, acting on paired donors, with incorporation or reduction of molecular oxygen"/>
    <property type="evidence" value="ECO:0007669"/>
    <property type="project" value="InterPro"/>
</dbReference>